<keyword evidence="2" id="KW-0732">Signal</keyword>
<dbReference type="EMBL" id="LLXZ01000057">
    <property type="protein sequence ID" value="KRR10680.1"/>
    <property type="molecule type" value="Genomic_DNA"/>
</dbReference>
<comment type="caution">
    <text evidence="3">The sequence shown here is derived from an EMBL/GenBank/DDBJ whole genome shotgun (WGS) entry which is preliminary data.</text>
</comment>
<evidence type="ECO:0000256" key="1">
    <source>
        <dbReference type="SAM" id="MobiDB-lite"/>
    </source>
</evidence>
<evidence type="ECO:0000256" key="2">
    <source>
        <dbReference type="SAM" id="SignalP"/>
    </source>
</evidence>
<sequence length="250" mass="26068">MSGHLRFCVAVLVLLAGLPTSPASSNPLADLFNVSPPQTAAEPAPVEKERECLPRPGTSTAEGQRWVYRTEGRRKCWFQAAEETAPVKQVRRAAKPRVAVPEENEVARRDKAVMDARAEMLRSAPAETSQPTQPAPELNVVDAASAPAAGAAATVPPAAVDNRATDQLTPDHPAPRRLDAETLLAAAPAPSDAVAVSAPSATPVASPIAEAADDGRDSTATWVGVLLMGLGLASVLGSSRTVREAVLLRD</sequence>
<organism evidence="3 4">
    <name type="scientific">Bradyrhizobium jicamae</name>
    <dbReference type="NCBI Taxonomy" id="280332"/>
    <lineage>
        <taxon>Bacteria</taxon>
        <taxon>Pseudomonadati</taxon>
        <taxon>Pseudomonadota</taxon>
        <taxon>Alphaproteobacteria</taxon>
        <taxon>Hyphomicrobiales</taxon>
        <taxon>Nitrobacteraceae</taxon>
        <taxon>Bradyrhizobium</taxon>
    </lineage>
</organism>
<dbReference type="AlphaFoldDB" id="A0A0R3LRQ8"/>
<gene>
    <name evidence="3" type="ORF">CQ12_19640</name>
</gene>
<accession>A0A0R3LRQ8</accession>
<dbReference type="Proteomes" id="UP000050863">
    <property type="component" value="Unassembled WGS sequence"/>
</dbReference>
<feature type="chain" id="PRO_5006443307" evidence="2">
    <location>
        <begin position="26"/>
        <end position="250"/>
    </location>
</feature>
<protein>
    <submittedName>
        <fullName evidence="3">Uncharacterized protein</fullName>
    </submittedName>
</protein>
<evidence type="ECO:0000313" key="4">
    <source>
        <dbReference type="Proteomes" id="UP000050863"/>
    </source>
</evidence>
<feature type="signal peptide" evidence="2">
    <location>
        <begin position="1"/>
        <end position="25"/>
    </location>
</feature>
<dbReference type="OrthoDB" id="8255798at2"/>
<reference evidence="3 4" key="1">
    <citation type="submission" date="2014-03" db="EMBL/GenBank/DDBJ databases">
        <title>Bradyrhizobium valentinum sp. nov., isolated from effective nodules of Lupinus mariae-josephae, a lupine endemic of basic-lime soils in Eastern Spain.</title>
        <authorList>
            <person name="Duran D."/>
            <person name="Rey L."/>
            <person name="Navarro A."/>
            <person name="Busquets A."/>
            <person name="Imperial J."/>
            <person name="Ruiz-Argueso T."/>
        </authorList>
    </citation>
    <scope>NUCLEOTIDE SEQUENCE [LARGE SCALE GENOMIC DNA]</scope>
    <source>
        <strain evidence="3 4">PAC68</strain>
    </source>
</reference>
<keyword evidence="4" id="KW-1185">Reference proteome</keyword>
<proteinExistence type="predicted"/>
<evidence type="ECO:0000313" key="3">
    <source>
        <dbReference type="EMBL" id="KRR10680.1"/>
    </source>
</evidence>
<feature type="region of interest" description="Disordered" evidence="1">
    <location>
        <begin position="152"/>
        <end position="175"/>
    </location>
</feature>
<name>A0A0R3LRQ8_9BRAD</name>